<dbReference type="InterPro" id="IPR001173">
    <property type="entry name" value="Glyco_trans_2-like"/>
</dbReference>
<feature type="transmembrane region" description="Helical" evidence="3">
    <location>
        <begin position="366"/>
        <end position="384"/>
    </location>
</feature>
<keyword evidence="3" id="KW-1133">Transmembrane helix</keyword>
<reference evidence="5 6" key="1">
    <citation type="journal article" date="2018" name="Syst. Appl. Microbiol.">
        <title>A new symbiotic nanoarchaeote (Candidatus Nanoclepta minutus) and its host (Zestosphaera tikiterensis gen. nov., sp. nov.) from a New Zealand hot spring.</title>
        <authorList>
            <person name="St John E."/>
            <person name="Liu Y."/>
            <person name="Podar M."/>
            <person name="Stott M.B."/>
            <person name="Meneghin J."/>
            <person name="Chen Z."/>
            <person name="Lagutin K."/>
            <person name="Mitchell K."/>
            <person name="Reysenbach A.L."/>
        </authorList>
    </citation>
    <scope>NUCLEOTIDE SEQUENCE [LARGE SCALE GENOMIC DNA]</scope>
    <source>
        <strain evidence="5">NZ3</strain>
    </source>
</reference>
<feature type="domain" description="Glycosyltransferase 2-like" evidence="4">
    <location>
        <begin position="7"/>
        <end position="101"/>
    </location>
</feature>
<feature type="transmembrane region" description="Helical" evidence="3">
    <location>
        <begin position="404"/>
        <end position="423"/>
    </location>
</feature>
<evidence type="ECO:0000256" key="3">
    <source>
        <dbReference type="SAM" id="Phobius"/>
    </source>
</evidence>
<comment type="caution">
    <text evidence="5">The sequence shown here is derived from an EMBL/GenBank/DDBJ whole genome shotgun (WGS) entry which is preliminary data.</text>
</comment>
<evidence type="ECO:0000259" key="4">
    <source>
        <dbReference type="Pfam" id="PF00535"/>
    </source>
</evidence>
<sequence>MKSAIPIIIPVYNTSPTTLYTTVSYLHKHTGNPIIVVNDGSKREDTNGVLELIEKNGYAKVLRKENGGKIDALHYGLEHIIQEYNPKCVFIQDDDVIPVPNNGKGLDEILKENCERLNEDFPVMVYPTANQRYLPENVLKEIKEDIKSFHKSFESKRKEDNLDNLLRKNFLDYIQHVEHTVVTSNARKAAGEGIYVNGTASLWRTEDLKRVLKNHSGKHAGDDYEMTFLVRKDGKGILFSEDLILYPELINDPKKFIKQRTYWQYGGYRVCLEDPKNCFNNPLHASYFLIGPLLYAALLPIPPLRTALTISYPSLIASQYLISKRNLREKVFDKFKDTVKLFGGIYIALPFYISSLFVNNDPLSHILQITGALAGYLYTIYLLYKNNINNENLRLELKDLFVYSLYVPLYTLVFTSLGAVKYIKEKAKGGQRTYKISH</sequence>
<dbReference type="Gene3D" id="3.90.550.10">
    <property type="entry name" value="Spore Coat Polysaccharide Biosynthesis Protein SpsA, Chain A"/>
    <property type="match status" value="1"/>
</dbReference>
<accession>A0A397WMP7</accession>
<protein>
    <recommendedName>
        <fullName evidence="4">Glycosyltransferase 2-like domain-containing protein</fullName>
    </recommendedName>
</protein>
<name>A0A397WMP7_9ARCH</name>
<dbReference type="CDD" id="cd00761">
    <property type="entry name" value="Glyco_tranf_GTA_type"/>
    <property type="match status" value="1"/>
</dbReference>
<dbReference type="Pfam" id="PF00535">
    <property type="entry name" value="Glycos_transf_2"/>
    <property type="match status" value="1"/>
</dbReference>
<dbReference type="PANTHER" id="PTHR43630">
    <property type="entry name" value="POLY-BETA-1,6-N-ACETYL-D-GLUCOSAMINE SYNTHASE"/>
    <property type="match status" value="1"/>
</dbReference>
<keyword evidence="3" id="KW-0812">Transmembrane</keyword>
<evidence type="ECO:0000313" key="5">
    <source>
        <dbReference type="EMBL" id="RIB35345.1"/>
    </source>
</evidence>
<dbReference type="SUPFAM" id="SSF53448">
    <property type="entry name" value="Nucleotide-diphospho-sugar transferases"/>
    <property type="match status" value="1"/>
</dbReference>
<proteinExistence type="predicted"/>
<dbReference type="AlphaFoldDB" id="A0A397WMP7"/>
<dbReference type="InterPro" id="IPR029044">
    <property type="entry name" value="Nucleotide-diphossugar_trans"/>
</dbReference>
<keyword evidence="1" id="KW-0328">Glycosyltransferase</keyword>
<evidence type="ECO:0000256" key="1">
    <source>
        <dbReference type="ARBA" id="ARBA00022676"/>
    </source>
</evidence>
<dbReference type="PANTHER" id="PTHR43630:SF1">
    <property type="entry name" value="POLY-BETA-1,6-N-ACETYL-D-GLUCOSAMINE SYNTHASE"/>
    <property type="match status" value="1"/>
</dbReference>
<evidence type="ECO:0000313" key="6">
    <source>
        <dbReference type="Proteomes" id="UP000266622"/>
    </source>
</evidence>
<dbReference type="Proteomes" id="UP000266622">
    <property type="component" value="Unassembled WGS sequence"/>
</dbReference>
<feature type="transmembrane region" description="Helical" evidence="3">
    <location>
        <begin position="341"/>
        <end position="359"/>
    </location>
</feature>
<dbReference type="EMBL" id="MWMI01000003">
    <property type="protein sequence ID" value="RIB35345.1"/>
    <property type="molecule type" value="Genomic_DNA"/>
</dbReference>
<evidence type="ECO:0000256" key="2">
    <source>
        <dbReference type="ARBA" id="ARBA00022679"/>
    </source>
</evidence>
<gene>
    <name evidence="5" type="ORF">BXU00_02355</name>
</gene>
<organism evidence="5 6">
    <name type="scientific">Candidatus Nanoclepta minutus</name>
    <dbReference type="NCBI Taxonomy" id="1940235"/>
    <lineage>
        <taxon>Archaea</taxon>
        <taxon>Nanobdellota</taxon>
        <taxon>Candidatus Nanoclepta</taxon>
    </lineage>
</organism>
<keyword evidence="3" id="KW-0472">Membrane</keyword>
<dbReference type="GO" id="GO:0016757">
    <property type="term" value="F:glycosyltransferase activity"/>
    <property type="evidence" value="ECO:0007669"/>
    <property type="project" value="UniProtKB-KW"/>
</dbReference>
<keyword evidence="2" id="KW-0808">Transferase</keyword>